<protein>
    <recommendedName>
        <fullName evidence="10">Cytochrome P450</fullName>
    </recommendedName>
</protein>
<keyword evidence="9" id="KW-1185">Reference proteome</keyword>
<keyword evidence="3" id="KW-0479">Metal-binding</keyword>
<evidence type="ECO:0000313" key="8">
    <source>
        <dbReference type="EMBL" id="KAG2176988.1"/>
    </source>
</evidence>
<proteinExistence type="inferred from homology"/>
<dbReference type="GO" id="GO:0004497">
    <property type="term" value="F:monooxygenase activity"/>
    <property type="evidence" value="ECO:0007669"/>
    <property type="project" value="UniProtKB-KW"/>
</dbReference>
<dbReference type="PANTHER" id="PTHR24291:SF50">
    <property type="entry name" value="BIFUNCTIONAL ALBAFLAVENONE MONOOXYGENASE_TERPENE SYNTHASE"/>
    <property type="match status" value="1"/>
</dbReference>
<comment type="similarity">
    <text evidence="1">Belongs to the cytochrome P450 family.</text>
</comment>
<feature type="coiled-coil region" evidence="7">
    <location>
        <begin position="341"/>
        <end position="368"/>
    </location>
</feature>
<keyword evidence="5" id="KW-0408">Iron</keyword>
<accession>A0A8H7PN06</accession>
<name>A0A8H7PN06_MORIS</name>
<evidence type="ECO:0000256" key="7">
    <source>
        <dbReference type="SAM" id="Coils"/>
    </source>
</evidence>
<gene>
    <name evidence="8" type="ORF">INT43_007642</name>
</gene>
<evidence type="ECO:0000256" key="1">
    <source>
        <dbReference type="ARBA" id="ARBA00010617"/>
    </source>
</evidence>
<dbReference type="Gene3D" id="1.10.630.10">
    <property type="entry name" value="Cytochrome P450"/>
    <property type="match status" value="1"/>
</dbReference>
<dbReference type="AlphaFoldDB" id="A0A8H7PN06"/>
<dbReference type="Proteomes" id="UP000654370">
    <property type="component" value="Unassembled WGS sequence"/>
</dbReference>
<comment type="caution">
    <text evidence="8">The sequence shown here is derived from an EMBL/GenBank/DDBJ whole genome shotgun (WGS) entry which is preliminary data.</text>
</comment>
<dbReference type="EMBL" id="JAEPQZ010000009">
    <property type="protein sequence ID" value="KAG2176988.1"/>
    <property type="molecule type" value="Genomic_DNA"/>
</dbReference>
<dbReference type="Pfam" id="PF00067">
    <property type="entry name" value="p450"/>
    <property type="match status" value="1"/>
</dbReference>
<dbReference type="InterPro" id="IPR036396">
    <property type="entry name" value="Cyt_P450_sf"/>
</dbReference>
<dbReference type="PANTHER" id="PTHR24291">
    <property type="entry name" value="CYTOCHROME P450 FAMILY 4"/>
    <property type="match status" value="1"/>
</dbReference>
<evidence type="ECO:0000256" key="4">
    <source>
        <dbReference type="ARBA" id="ARBA00023002"/>
    </source>
</evidence>
<keyword evidence="4" id="KW-0560">Oxidoreductase</keyword>
<dbReference type="SUPFAM" id="SSF48264">
    <property type="entry name" value="Cytochrome P450"/>
    <property type="match status" value="1"/>
</dbReference>
<evidence type="ECO:0000256" key="6">
    <source>
        <dbReference type="ARBA" id="ARBA00023033"/>
    </source>
</evidence>
<dbReference type="GO" id="GO:0016705">
    <property type="term" value="F:oxidoreductase activity, acting on paired donors, with incorporation or reduction of molecular oxygen"/>
    <property type="evidence" value="ECO:0007669"/>
    <property type="project" value="InterPro"/>
</dbReference>
<evidence type="ECO:0008006" key="10">
    <source>
        <dbReference type="Google" id="ProtNLM"/>
    </source>
</evidence>
<organism evidence="8 9">
    <name type="scientific">Mortierella isabellina</name>
    <name type="common">Filamentous fungus</name>
    <name type="synonym">Umbelopsis isabellina</name>
    <dbReference type="NCBI Taxonomy" id="91625"/>
    <lineage>
        <taxon>Eukaryota</taxon>
        <taxon>Fungi</taxon>
        <taxon>Fungi incertae sedis</taxon>
        <taxon>Mucoromycota</taxon>
        <taxon>Mucoromycotina</taxon>
        <taxon>Umbelopsidomycetes</taxon>
        <taxon>Umbelopsidales</taxon>
        <taxon>Umbelopsidaceae</taxon>
        <taxon>Umbelopsis</taxon>
    </lineage>
</organism>
<evidence type="ECO:0000256" key="5">
    <source>
        <dbReference type="ARBA" id="ARBA00023004"/>
    </source>
</evidence>
<dbReference type="GO" id="GO:0005506">
    <property type="term" value="F:iron ion binding"/>
    <property type="evidence" value="ECO:0007669"/>
    <property type="project" value="InterPro"/>
</dbReference>
<keyword evidence="2" id="KW-0349">Heme</keyword>
<sequence>MESGREQVFRSFGHNELITAESVLAAALRYQWSSISAIPIGSASIKHCGSNVDTFDKGKDGSVVLPVACIDFDIDRPLTSYVFSFHPLLIEIPCMKSVWLDQASHFRSVFMDKVVPILANQSKATYIAAAISIFVATKLYSIFAYPRNLRHIQNAPLLAFLASIIGKTAYVDHVNRFIVPHWKESNGFMVIYDHLGWTIHVTNPEAVKTIVYKTDIFPKNENNDMIPVGSLMRKFFGTTNMALANGHEWMKRRKVMWHSKPLLQRFTLDAIGLVGFGSDFNAMDTPDGEWVKTYNDLAANISDFLFLFFPTFDLTFLRFFPARQTQHKNLEKLDKLFNSVVENKRQALSQANSEVEESEKDLLTLMIEAGQNEKDDVEPLASSELRDEIVLFFLAGHDTTSNTLTCALYQLAANPDIQDKARKEVLDILGDDHSDVKPTVDQIKNLNYLSKVMKEASNSKFKRALPLSAGQ</sequence>
<dbReference type="InterPro" id="IPR050196">
    <property type="entry name" value="Cytochrome_P450_Monoox"/>
</dbReference>
<dbReference type="OrthoDB" id="1470350at2759"/>
<dbReference type="GO" id="GO:0020037">
    <property type="term" value="F:heme binding"/>
    <property type="evidence" value="ECO:0007669"/>
    <property type="project" value="InterPro"/>
</dbReference>
<evidence type="ECO:0000256" key="3">
    <source>
        <dbReference type="ARBA" id="ARBA00022723"/>
    </source>
</evidence>
<keyword evidence="6" id="KW-0503">Monooxygenase</keyword>
<keyword evidence="7" id="KW-0175">Coiled coil</keyword>
<evidence type="ECO:0000313" key="9">
    <source>
        <dbReference type="Proteomes" id="UP000654370"/>
    </source>
</evidence>
<evidence type="ECO:0000256" key="2">
    <source>
        <dbReference type="ARBA" id="ARBA00022617"/>
    </source>
</evidence>
<reference evidence="8" key="1">
    <citation type="submission" date="2020-12" db="EMBL/GenBank/DDBJ databases">
        <title>Metabolic potential, ecology and presence of endohyphal bacteria is reflected in genomic diversity of Mucoromycotina.</title>
        <authorList>
            <person name="Muszewska A."/>
            <person name="Okrasinska A."/>
            <person name="Steczkiewicz K."/>
            <person name="Drgas O."/>
            <person name="Orlowska M."/>
            <person name="Perlinska-Lenart U."/>
            <person name="Aleksandrzak-Piekarczyk T."/>
            <person name="Szatraj K."/>
            <person name="Zielenkiewicz U."/>
            <person name="Pilsyk S."/>
            <person name="Malc E."/>
            <person name="Mieczkowski P."/>
            <person name="Kruszewska J.S."/>
            <person name="Biernat P."/>
            <person name="Pawlowska J."/>
        </authorList>
    </citation>
    <scope>NUCLEOTIDE SEQUENCE</scope>
    <source>
        <strain evidence="8">WA0000067209</strain>
    </source>
</reference>
<dbReference type="InterPro" id="IPR001128">
    <property type="entry name" value="Cyt_P450"/>
</dbReference>